<evidence type="ECO:0000313" key="1">
    <source>
        <dbReference type="EMBL" id="RRT82527.1"/>
    </source>
</evidence>
<proteinExistence type="predicted"/>
<feature type="non-terminal residue" evidence="1">
    <location>
        <position position="1"/>
    </location>
</feature>
<gene>
    <name evidence="1" type="ORF">B296_00011936</name>
</gene>
<evidence type="ECO:0000313" key="2">
    <source>
        <dbReference type="Proteomes" id="UP000287651"/>
    </source>
</evidence>
<accession>A0A427B229</accession>
<organism evidence="1 2">
    <name type="scientific">Ensete ventricosum</name>
    <name type="common">Abyssinian banana</name>
    <name type="synonym">Musa ensete</name>
    <dbReference type="NCBI Taxonomy" id="4639"/>
    <lineage>
        <taxon>Eukaryota</taxon>
        <taxon>Viridiplantae</taxon>
        <taxon>Streptophyta</taxon>
        <taxon>Embryophyta</taxon>
        <taxon>Tracheophyta</taxon>
        <taxon>Spermatophyta</taxon>
        <taxon>Magnoliopsida</taxon>
        <taxon>Liliopsida</taxon>
        <taxon>Zingiberales</taxon>
        <taxon>Musaceae</taxon>
        <taxon>Ensete</taxon>
    </lineage>
</organism>
<name>A0A427B229_ENSVE</name>
<protein>
    <submittedName>
        <fullName evidence="1">Uncharacterized protein</fullName>
    </submittedName>
</protein>
<sequence length="98" mass="11160">LRPSLYRHDYVLELIAPALKDGKRLPSESLGRAVAGSHDGAPPPHEVRLQARQAPHSHRFYISPATARWIYRFCSAFPLELELQCRMKDCLVKYFAGN</sequence>
<dbReference type="Proteomes" id="UP000287651">
    <property type="component" value="Unassembled WGS sequence"/>
</dbReference>
<reference evidence="1 2" key="1">
    <citation type="journal article" date="2014" name="Agronomy (Basel)">
        <title>A Draft Genome Sequence for Ensete ventricosum, the Drought-Tolerant Tree Against Hunger.</title>
        <authorList>
            <person name="Harrison J."/>
            <person name="Moore K.A."/>
            <person name="Paszkiewicz K."/>
            <person name="Jones T."/>
            <person name="Grant M."/>
            <person name="Ambacheew D."/>
            <person name="Muzemil S."/>
            <person name="Studholme D.J."/>
        </authorList>
    </citation>
    <scope>NUCLEOTIDE SEQUENCE [LARGE SCALE GENOMIC DNA]</scope>
</reference>
<comment type="caution">
    <text evidence="1">The sequence shown here is derived from an EMBL/GenBank/DDBJ whole genome shotgun (WGS) entry which is preliminary data.</text>
</comment>
<dbReference type="EMBL" id="AMZH03000676">
    <property type="protein sequence ID" value="RRT82527.1"/>
    <property type="molecule type" value="Genomic_DNA"/>
</dbReference>
<dbReference type="AlphaFoldDB" id="A0A427B229"/>